<dbReference type="Gene3D" id="3.40.640.10">
    <property type="entry name" value="Type I PLP-dependent aspartate aminotransferase-like (Major domain)"/>
    <property type="match status" value="1"/>
</dbReference>
<evidence type="ECO:0000313" key="4">
    <source>
        <dbReference type="Proteomes" id="UP000199476"/>
    </source>
</evidence>
<name>A0A1G9ISM1_9FIRM</name>
<feature type="domain" description="Glycine cleavage system P-protein N-terminal" evidence="2">
    <location>
        <begin position="9"/>
        <end position="255"/>
    </location>
</feature>
<evidence type="ECO:0000313" key="3">
    <source>
        <dbReference type="EMBL" id="SDL28288.1"/>
    </source>
</evidence>
<dbReference type="Pfam" id="PF02347">
    <property type="entry name" value="GDC-P"/>
    <property type="match status" value="1"/>
</dbReference>
<dbReference type="OrthoDB" id="9771867at2"/>
<dbReference type="STRING" id="321763.SAMN04488692_10355"/>
<dbReference type="InterPro" id="IPR023010">
    <property type="entry name" value="GcvPA"/>
</dbReference>
<evidence type="ECO:0000256" key="1">
    <source>
        <dbReference type="ARBA" id="ARBA00023002"/>
    </source>
</evidence>
<dbReference type="Proteomes" id="UP000199476">
    <property type="component" value="Unassembled WGS sequence"/>
</dbReference>
<dbReference type="InterPro" id="IPR015421">
    <property type="entry name" value="PyrdxlP-dep_Trfase_major"/>
</dbReference>
<dbReference type="InterPro" id="IPR015424">
    <property type="entry name" value="PyrdxlP-dep_Trfase"/>
</dbReference>
<organism evidence="3 4">
    <name type="scientific">Halarsenatibacter silvermanii</name>
    <dbReference type="NCBI Taxonomy" id="321763"/>
    <lineage>
        <taxon>Bacteria</taxon>
        <taxon>Bacillati</taxon>
        <taxon>Bacillota</taxon>
        <taxon>Clostridia</taxon>
        <taxon>Halanaerobiales</taxon>
        <taxon>Halarsenatibacteraceae</taxon>
        <taxon>Halarsenatibacter</taxon>
    </lineage>
</organism>
<keyword evidence="4" id="KW-1185">Reference proteome</keyword>
<dbReference type="PANTHER" id="PTHR42806:SF1">
    <property type="entry name" value="GLYCINE DEHYDROGENASE (DECARBOXYLATING)"/>
    <property type="match status" value="1"/>
</dbReference>
<proteinExistence type="predicted"/>
<accession>A0A1G9ISM1</accession>
<keyword evidence="1" id="KW-0560">Oxidoreductase</keyword>
<evidence type="ECO:0000259" key="2">
    <source>
        <dbReference type="Pfam" id="PF02347"/>
    </source>
</evidence>
<dbReference type="RefSeq" id="WP_089758201.1">
    <property type="nucleotide sequence ID" value="NZ_FNGO01000003.1"/>
</dbReference>
<gene>
    <name evidence="3" type="ORF">SAMN04488692_10355</name>
</gene>
<dbReference type="PANTHER" id="PTHR42806">
    <property type="entry name" value="GLYCINE CLEAVAGE SYSTEM P-PROTEIN"/>
    <property type="match status" value="1"/>
</dbReference>
<dbReference type="GO" id="GO:0004375">
    <property type="term" value="F:glycine dehydrogenase (decarboxylating) activity"/>
    <property type="evidence" value="ECO:0007669"/>
    <property type="project" value="InterPro"/>
</dbReference>
<dbReference type="SUPFAM" id="SSF53383">
    <property type="entry name" value="PLP-dependent transferases"/>
    <property type="match status" value="1"/>
</dbReference>
<dbReference type="AlphaFoldDB" id="A0A1G9ISM1"/>
<reference evidence="3 4" key="1">
    <citation type="submission" date="2016-10" db="EMBL/GenBank/DDBJ databases">
        <authorList>
            <person name="de Groot N.N."/>
        </authorList>
    </citation>
    <scope>NUCLEOTIDE SEQUENCE [LARGE SCALE GENOMIC DNA]</scope>
    <source>
        <strain evidence="3 4">SLAS-1</strain>
    </source>
</reference>
<dbReference type="InterPro" id="IPR015422">
    <property type="entry name" value="PyrdxlP-dep_Trfase_small"/>
</dbReference>
<protein>
    <submittedName>
        <fullName evidence="3">Glycine cleavage system P-protein</fullName>
    </submittedName>
</protein>
<dbReference type="GO" id="GO:0009116">
    <property type="term" value="P:nucleoside metabolic process"/>
    <property type="evidence" value="ECO:0007669"/>
    <property type="project" value="InterPro"/>
</dbReference>
<sequence length="263" mass="28708">MMTFLEKKISEDVSAVYIENPNYLGTIETKVADISRLAKSVGAEFVVGADPTSLGVLEAPGNYGATIVCGDLQPLGLHMKWGGALSGYIASIDEEKYVAEYPDLLFGITTTQEEGEYGFGHVAFDRTSYAEREEGKEFIGTTTALYGIVAGVYLALMGPEGMKELGEGIMQRIKYAQSLLSDIEGIEIASETACFKEFVVKYTDTDMSVKEINEALKEEGIFGGRDLSEEFEEMGNAALFSITEVHQKEDIQELALALEKVLN</sequence>
<dbReference type="InterPro" id="IPR049315">
    <property type="entry name" value="GDC-P_N"/>
</dbReference>
<dbReference type="EMBL" id="FNGO01000003">
    <property type="protein sequence ID" value="SDL28288.1"/>
    <property type="molecule type" value="Genomic_DNA"/>
</dbReference>
<dbReference type="Gene3D" id="3.90.1150.10">
    <property type="entry name" value="Aspartate Aminotransferase, domain 1"/>
    <property type="match status" value="1"/>
</dbReference>